<keyword evidence="3" id="KW-1185">Reference proteome</keyword>
<evidence type="ECO:0000313" key="2">
    <source>
        <dbReference type="EnsemblProtists" id="HpaP803686"/>
    </source>
</evidence>
<dbReference type="AlphaFoldDB" id="M4BBM3"/>
<reference evidence="2" key="2">
    <citation type="submission" date="2015-06" db="UniProtKB">
        <authorList>
            <consortium name="EnsemblProtists"/>
        </authorList>
    </citation>
    <scope>IDENTIFICATION</scope>
    <source>
        <strain evidence="2">Emoy2</strain>
    </source>
</reference>
<evidence type="ECO:0000256" key="1">
    <source>
        <dbReference type="SAM" id="MobiDB-lite"/>
    </source>
</evidence>
<sequence>MSSRSRRVRLPVAKGPTSKKNTRRKSRETQESLMDLLTGLRERMKRLEASQQQWGEEQQHRDQQASVFESSLGQGIVVNRQALDVTPPLAVTPCLSSPATYFGIRQPGYARASENVQMAQAPQQVLPQHFVPPPVHVAPPMQQHQRPVHQQVQVGRVPDARQRKLGVRPFDGKELYQELGSGLLSGRKSFVRQIQFVERACVFPWSDDINVDILGHKLKGMAERYYNE</sequence>
<dbReference type="EMBL" id="JH598105">
    <property type="status" value="NOT_ANNOTATED_CDS"/>
    <property type="molecule type" value="Genomic_DNA"/>
</dbReference>
<dbReference type="InParanoid" id="M4BBM3"/>
<organism evidence="2 3">
    <name type="scientific">Hyaloperonospora arabidopsidis (strain Emoy2)</name>
    <name type="common">Downy mildew agent</name>
    <name type="synonym">Peronospora arabidopsidis</name>
    <dbReference type="NCBI Taxonomy" id="559515"/>
    <lineage>
        <taxon>Eukaryota</taxon>
        <taxon>Sar</taxon>
        <taxon>Stramenopiles</taxon>
        <taxon>Oomycota</taxon>
        <taxon>Peronosporomycetes</taxon>
        <taxon>Peronosporales</taxon>
        <taxon>Peronosporaceae</taxon>
        <taxon>Hyaloperonospora</taxon>
    </lineage>
</organism>
<dbReference type="VEuPathDB" id="FungiDB:HpaG803686"/>
<evidence type="ECO:0008006" key="4">
    <source>
        <dbReference type="Google" id="ProtNLM"/>
    </source>
</evidence>
<protein>
    <recommendedName>
        <fullName evidence="4">RxLR effector candidate protein</fullName>
    </recommendedName>
</protein>
<proteinExistence type="predicted"/>
<feature type="region of interest" description="Disordered" evidence="1">
    <location>
        <begin position="1"/>
        <end position="31"/>
    </location>
</feature>
<dbReference type="eggNOG" id="ENOG502SPRE">
    <property type="taxonomic scope" value="Eukaryota"/>
</dbReference>
<evidence type="ECO:0000313" key="3">
    <source>
        <dbReference type="Proteomes" id="UP000011713"/>
    </source>
</evidence>
<dbReference type="EnsemblProtists" id="HpaT803686">
    <property type="protein sequence ID" value="HpaP803686"/>
    <property type="gene ID" value="HpaG803686"/>
</dbReference>
<dbReference type="HOGENOM" id="CLU_102741_0_0_1"/>
<dbReference type="Proteomes" id="UP000011713">
    <property type="component" value="Unassembled WGS sequence"/>
</dbReference>
<name>M4BBM3_HYAAE</name>
<accession>M4BBM3</accession>
<reference evidence="3" key="1">
    <citation type="journal article" date="2010" name="Science">
        <title>Signatures of adaptation to obligate biotrophy in the Hyaloperonospora arabidopsidis genome.</title>
        <authorList>
            <person name="Baxter L."/>
            <person name="Tripathy S."/>
            <person name="Ishaque N."/>
            <person name="Boot N."/>
            <person name="Cabral A."/>
            <person name="Kemen E."/>
            <person name="Thines M."/>
            <person name="Ah-Fong A."/>
            <person name="Anderson R."/>
            <person name="Badejoko W."/>
            <person name="Bittner-Eddy P."/>
            <person name="Boore J.L."/>
            <person name="Chibucos M.C."/>
            <person name="Coates M."/>
            <person name="Dehal P."/>
            <person name="Delehaunty K."/>
            <person name="Dong S."/>
            <person name="Downton P."/>
            <person name="Dumas B."/>
            <person name="Fabro G."/>
            <person name="Fronick C."/>
            <person name="Fuerstenberg S.I."/>
            <person name="Fulton L."/>
            <person name="Gaulin E."/>
            <person name="Govers F."/>
            <person name="Hughes L."/>
            <person name="Humphray S."/>
            <person name="Jiang R.H."/>
            <person name="Judelson H."/>
            <person name="Kamoun S."/>
            <person name="Kyung K."/>
            <person name="Meijer H."/>
            <person name="Minx P."/>
            <person name="Morris P."/>
            <person name="Nelson J."/>
            <person name="Phuntumart V."/>
            <person name="Qutob D."/>
            <person name="Rehmany A."/>
            <person name="Rougon-Cardoso A."/>
            <person name="Ryden P."/>
            <person name="Torto-Alalibo T."/>
            <person name="Studholme D."/>
            <person name="Wang Y."/>
            <person name="Win J."/>
            <person name="Wood J."/>
            <person name="Clifton S.W."/>
            <person name="Rogers J."/>
            <person name="Van den Ackerveken G."/>
            <person name="Jones J.D."/>
            <person name="McDowell J.M."/>
            <person name="Beynon J."/>
            <person name="Tyler B.M."/>
        </authorList>
    </citation>
    <scope>NUCLEOTIDE SEQUENCE [LARGE SCALE GENOMIC DNA]</scope>
    <source>
        <strain evidence="3">Emoy2</strain>
    </source>
</reference>